<sequence length="60" mass="6421">MSSPGRFGVGRGKLARPHLLSSRALEFHRASRGVLAMFSMVTRAGVSHLPVPGSSRADFN</sequence>
<name>A0A124H646_9ACTN</name>
<keyword evidence="2" id="KW-1185">Reference proteome</keyword>
<comment type="caution">
    <text evidence="1">The sequence shown here is derived from an EMBL/GenBank/DDBJ whole genome shotgun (WGS) entry which is preliminary data.</text>
</comment>
<protein>
    <submittedName>
        <fullName evidence="1">Uncharacterized protein</fullName>
    </submittedName>
</protein>
<proteinExistence type="predicted"/>
<evidence type="ECO:0000313" key="1">
    <source>
        <dbReference type="EMBL" id="KUM80011.1"/>
    </source>
</evidence>
<accession>A0A124H646</accession>
<organism evidence="1 2">
    <name type="scientific">Streptomyces curacoi</name>
    <dbReference type="NCBI Taxonomy" id="146536"/>
    <lineage>
        <taxon>Bacteria</taxon>
        <taxon>Bacillati</taxon>
        <taxon>Actinomycetota</taxon>
        <taxon>Actinomycetes</taxon>
        <taxon>Kitasatosporales</taxon>
        <taxon>Streptomycetaceae</taxon>
        <taxon>Streptomyces</taxon>
    </lineage>
</organism>
<dbReference type="Proteomes" id="UP000054024">
    <property type="component" value="Unassembled WGS sequence"/>
</dbReference>
<reference evidence="1 2" key="1">
    <citation type="submission" date="2015-10" db="EMBL/GenBank/DDBJ databases">
        <title>Draft genome sequence of Streptomyces curacoi DSM 40107, type strain for the species Streptomyces curacoi.</title>
        <authorList>
            <person name="Ruckert C."/>
            <person name="Winkler A."/>
            <person name="Kalinowski J."/>
            <person name="Kampfer P."/>
            <person name="Glaeser S."/>
        </authorList>
    </citation>
    <scope>NUCLEOTIDE SEQUENCE [LARGE SCALE GENOMIC DNA]</scope>
    <source>
        <strain evidence="1 2">DSM 40107</strain>
    </source>
</reference>
<dbReference type="STRING" id="146536.AQI70_07470"/>
<gene>
    <name evidence="1" type="ORF">AQI70_07470</name>
</gene>
<dbReference type="EMBL" id="LMWJ01000004">
    <property type="protein sequence ID" value="KUM80011.1"/>
    <property type="molecule type" value="Genomic_DNA"/>
</dbReference>
<dbReference type="AlphaFoldDB" id="A0A124H646"/>
<evidence type="ECO:0000313" key="2">
    <source>
        <dbReference type="Proteomes" id="UP000054024"/>
    </source>
</evidence>